<feature type="compositionally biased region" description="Polar residues" evidence="1">
    <location>
        <begin position="18"/>
        <end position="40"/>
    </location>
</feature>
<dbReference type="AlphaFoldDB" id="A0AA97GXN3"/>
<gene>
    <name evidence="2" type="ORF">MP11Mi_30150</name>
</gene>
<reference evidence="2" key="1">
    <citation type="submission" date="2023-06" db="EMBL/GenBank/DDBJ databases">
        <title>Gordonia sp. nov. and Pseudochrobactrum sp. nov., two species isolated from the burying beetle Nicrophorus vespilloides.</title>
        <authorList>
            <person name="Poehlein A."/>
            <person name="Guzman J."/>
            <person name="Daniel R."/>
            <person name="Vilcinskas A."/>
        </authorList>
    </citation>
    <scope>NUCLEOTIDE SEQUENCE</scope>
    <source>
        <strain evidence="2">MP11Mi</strain>
    </source>
</reference>
<dbReference type="EMBL" id="CP128986">
    <property type="protein sequence ID" value="WOC13903.1"/>
    <property type="molecule type" value="Genomic_DNA"/>
</dbReference>
<feature type="region of interest" description="Disordered" evidence="1">
    <location>
        <begin position="1"/>
        <end position="40"/>
    </location>
</feature>
<dbReference type="RefSeq" id="WP_420039681.1">
    <property type="nucleotide sequence ID" value="NZ_CP128986.1"/>
</dbReference>
<proteinExistence type="predicted"/>
<evidence type="ECO:0000256" key="1">
    <source>
        <dbReference type="SAM" id="MobiDB-lite"/>
    </source>
</evidence>
<evidence type="ECO:0000313" key="2">
    <source>
        <dbReference type="EMBL" id="WOC13903.1"/>
    </source>
</evidence>
<accession>A0AA97GXN3</accession>
<organism evidence="2">
    <name type="scientific">Gordonia sp. MP11Mi</name>
    <dbReference type="NCBI Taxonomy" id="3022769"/>
    <lineage>
        <taxon>Bacteria</taxon>
        <taxon>Bacillati</taxon>
        <taxon>Actinomycetota</taxon>
        <taxon>Actinomycetes</taxon>
        <taxon>Mycobacteriales</taxon>
        <taxon>Gordoniaceae</taxon>
        <taxon>Gordonia</taxon>
    </lineage>
</organism>
<sequence length="40" mass="4031">MSVDNSPSELPLADRKAPSSNGSLPANLHVTSGARNSPGV</sequence>
<protein>
    <submittedName>
        <fullName evidence="2">Uncharacterized protein</fullName>
    </submittedName>
</protein>
<name>A0AA97GXN3_9ACTN</name>